<keyword evidence="7" id="KW-0630">Potassium</keyword>
<dbReference type="SUPFAM" id="SSF81324">
    <property type="entry name" value="Voltage-gated potassium channels"/>
    <property type="match status" value="1"/>
</dbReference>
<comment type="caution">
    <text evidence="15">The sequence shown here is derived from an EMBL/GenBank/DDBJ whole genome shotgun (WGS) entry which is preliminary data.</text>
</comment>
<keyword evidence="10 13" id="KW-0472">Membrane</keyword>
<keyword evidence="5" id="KW-0631">Potassium channel</keyword>
<dbReference type="InterPro" id="IPR018490">
    <property type="entry name" value="cNMP-bd_dom_sf"/>
</dbReference>
<evidence type="ECO:0000256" key="5">
    <source>
        <dbReference type="ARBA" id="ARBA00022826"/>
    </source>
</evidence>
<dbReference type="InterPro" id="IPR005821">
    <property type="entry name" value="Ion_trans_dom"/>
</dbReference>
<dbReference type="PANTHER" id="PTHR10217:SF435">
    <property type="entry name" value="POTASSIUM VOLTAGE-GATED CHANNEL PROTEIN EAG"/>
    <property type="match status" value="1"/>
</dbReference>
<keyword evidence="3" id="KW-0633">Potassium transport</keyword>
<evidence type="ECO:0000259" key="14">
    <source>
        <dbReference type="PROSITE" id="PS50042"/>
    </source>
</evidence>
<gene>
    <name evidence="15" type="ORF">CVLEPA_LOCUS3185</name>
</gene>
<reference evidence="15 16" key="1">
    <citation type="submission" date="2024-02" db="EMBL/GenBank/DDBJ databases">
        <authorList>
            <person name="Daric V."/>
            <person name="Darras S."/>
        </authorList>
    </citation>
    <scope>NUCLEOTIDE SEQUENCE [LARGE SCALE GENOMIC DNA]</scope>
</reference>
<dbReference type="PROSITE" id="PS50042">
    <property type="entry name" value="CNMP_BINDING_3"/>
    <property type="match status" value="1"/>
</dbReference>
<keyword evidence="6" id="KW-0851">Voltage-gated channel</keyword>
<evidence type="ECO:0000256" key="2">
    <source>
        <dbReference type="ARBA" id="ARBA00022448"/>
    </source>
</evidence>
<dbReference type="InterPro" id="IPR003938">
    <property type="entry name" value="K_chnl_volt-dep_EAG/ELK/ERG"/>
</dbReference>
<evidence type="ECO:0000256" key="6">
    <source>
        <dbReference type="ARBA" id="ARBA00022882"/>
    </source>
</evidence>
<dbReference type="PRINTS" id="PR01463">
    <property type="entry name" value="EAGCHANLFMLY"/>
</dbReference>
<evidence type="ECO:0000256" key="10">
    <source>
        <dbReference type="ARBA" id="ARBA00023136"/>
    </source>
</evidence>
<evidence type="ECO:0000313" key="15">
    <source>
        <dbReference type="EMBL" id="CAK8673391.1"/>
    </source>
</evidence>
<keyword evidence="8 13" id="KW-1133">Transmembrane helix</keyword>
<dbReference type="SUPFAM" id="SSF51206">
    <property type="entry name" value="cAMP-binding domain-like"/>
    <property type="match status" value="1"/>
</dbReference>
<keyword evidence="4 13" id="KW-0812">Transmembrane</keyword>
<dbReference type="PANTHER" id="PTHR10217">
    <property type="entry name" value="VOLTAGE AND LIGAND GATED POTASSIUM CHANNEL"/>
    <property type="match status" value="1"/>
</dbReference>
<dbReference type="InterPro" id="IPR050818">
    <property type="entry name" value="KCNH_animal-type"/>
</dbReference>
<sequence length="902" mass="102435">MAWDWAVLTLTAYTAVVVPMVAAFRIGPRSTAWLVVDSSFDLFFLADMAVNFHTTYVGSEGTMVTDLKRIRMKYVKTWFPIDLLSCLPYDAVTLAFGEVHEKGLAYMLSVLKACRLLRIIRIARDVDRYLEHAWATLVVLVCLILLICHWMACGWYATSLSGVIEHFKNLDKIALQELKQTYTRDNIFKPRNDFVNFDNDSVYWINIVYDYETPSSITLNDFTDDVDDTEVLTLPSKNWLLRLEETTGELYLWNSSTGKLSGGPSFRTCYTSCLYFAMTSVISAGFGNVAADTTSERIYCIFILLIGGLLYAAILGNVTNIIQQITAKEQEFLDNLKVVRNFGRLYTLPAELTESICDYISFTREATHGISVDKILGYLPEHKQAEVCVFLHKDVLETQEVFKSINEDGSRILARKLQRLYLAPRDVVCDRAEEVDAIYFVMSGSLEVLQDDHLVALLERGDSFGTYFWELVSNNSQSEVLVKALTYVKLDYITADYLLNAMDSFSAIDQAFKRNCVLTYNLCFRFVFRTMEAVVWEREAAEDPVKAKKLQRLKRWRQKVMKKKQEEILADGMKERNLFGEKNRNKDSTNLPEVKRLNADQSNNGNKLSSWSGRCRAFLQAIHCSFKFSFHSNKIGDTWSKKANRDTENESLVGIEVGNLPKGELNQIKLDHKLPAKRPIIACCKRCGKPVKPVIDSNTRSELRLKRKGQEPLQKPLKSTQNNRRVKLVPLRNAKHMDLIQRPKKADGSVANTDNNSACNEILSQNASTDEISGRKNYTVGNMSAAQDKNKVTNTDHDFSEVNSTLSDILLSASCVKYVLNRSGRREWITIGEIPFTLEGKLWKELELPESTKDVLQSLLDFKTVVSQALKDLESNITRTEAVVNGVTHLVSQLTNETRQIG</sequence>
<evidence type="ECO:0000256" key="7">
    <source>
        <dbReference type="ARBA" id="ARBA00022958"/>
    </source>
</evidence>
<feature type="compositionally biased region" description="Basic and acidic residues" evidence="12">
    <location>
        <begin position="579"/>
        <end position="598"/>
    </location>
</feature>
<evidence type="ECO:0000256" key="8">
    <source>
        <dbReference type="ARBA" id="ARBA00022989"/>
    </source>
</evidence>
<dbReference type="Pfam" id="PF00520">
    <property type="entry name" value="Ion_trans"/>
    <property type="match status" value="1"/>
</dbReference>
<evidence type="ECO:0000256" key="4">
    <source>
        <dbReference type="ARBA" id="ARBA00022692"/>
    </source>
</evidence>
<feature type="domain" description="Cyclic nucleotide-binding" evidence="14">
    <location>
        <begin position="401"/>
        <end position="465"/>
    </location>
</feature>
<name>A0ABP0F104_CLALP</name>
<dbReference type="Gene3D" id="1.10.287.70">
    <property type="match status" value="1"/>
</dbReference>
<feature type="region of interest" description="Disordered" evidence="12">
    <location>
        <begin position="579"/>
        <end position="606"/>
    </location>
</feature>
<evidence type="ECO:0000256" key="1">
    <source>
        <dbReference type="ARBA" id="ARBA00004141"/>
    </source>
</evidence>
<keyword evidence="11" id="KW-0407">Ion channel</keyword>
<feature type="transmembrane region" description="Helical" evidence="13">
    <location>
        <begin position="132"/>
        <end position="152"/>
    </location>
</feature>
<accession>A0ABP0F104</accession>
<evidence type="ECO:0000256" key="13">
    <source>
        <dbReference type="SAM" id="Phobius"/>
    </source>
</evidence>
<feature type="transmembrane region" description="Helical" evidence="13">
    <location>
        <begin position="274"/>
        <end position="291"/>
    </location>
</feature>
<dbReference type="CDD" id="cd00038">
    <property type="entry name" value="CAP_ED"/>
    <property type="match status" value="1"/>
</dbReference>
<organism evidence="15 16">
    <name type="scientific">Clavelina lepadiformis</name>
    <name type="common">Light-bulb sea squirt</name>
    <name type="synonym">Ascidia lepadiformis</name>
    <dbReference type="NCBI Taxonomy" id="159417"/>
    <lineage>
        <taxon>Eukaryota</taxon>
        <taxon>Metazoa</taxon>
        <taxon>Chordata</taxon>
        <taxon>Tunicata</taxon>
        <taxon>Ascidiacea</taxon>
        <taxon>Aplousobranchia</taxon>
        <taxon>Clavelinidae</taxon>
        <taxon>Clavelina</taxon>
    </lineage>
</organism>
<evidence type="ECO:0000256" key="11">
    <source>
        <dbReference type="ARBA" id="ARBA00023303"/>
    </source>
</evidence>
<proteinExistence type="predicted"/>
<evidence type="ECO:0000313" key="16">
    <source>
        <dbReference type="Proteomes" id="UP001642483"/>
    </source>
</evidence>
<dbReference type="Proteomes" id="UP001642483">
    <property type="component" value="Unassembled WGS sequence"/>
</dbReference>
<comment type="subcellular location">
    <subcellularLocation>
        <location evidence="1">Membrane</location>
        <topology evidence="1">Multi-pass membrane protein</topology>
    </subcellularLocation>
</comment>
<feature type="transmembrane region" description="Helical" evidence="13">
    <location>
        <begin position="6"/>
        <end position="24"/>
    </location>
</feature>
<keyword evidence="2" id="KW-0813">Transport</keyword>
<dbReference type="InterPro" id="IPR014710">
    <property type="entry name" value="RmlC-like_jellyroll"/>
</dbReference>
<dbReference type="Gene3D" id="2.60.120.10">
    <property type="entry name" value="Jelly Rolls"/>
    <property type="match status" value="1"/>
</dbReference>
<keyword evidence="9" id="KW-0406">Ion transport</keyword>
<evidence type="ECO:0000256" key="12">
    <source>
        <dbReference type="SAM" id="MobiDB-lite"/>
    </source>
</evidence>
<dbReference type="SMART" id="SM00100">
    <property type="entry name" value="cNMP"/>
    <property type="match status" value="1"/>
</dbReference>
<evidence type="ECO:0000256" key="3">
    <source>
        <dbReference type="ARBA" id="ARBA00022538"/>
    </source>
</evidence>
<feature type="transmembrane region" description="Helical" evidence="13">
    <location>
        <begin position="298"/>
        <end position="318"/>
    </location>
</feature>
<protein>
    <recommendedName>
        <fullName evidence="14">Cyclic nucleotide-binding domain-containing protein</fullName>
    </recommendedName>
</protein>
<keyword evidence="16" id="KW-1185">Reference proteome</keyword>
<evidence type="ECO:0000256" key="9">
    <source>
        <dbReference type="ARBA" id="ARBA00023065"/>
    </source>
</evidence>
<dbReference type="InterPro" id="IPR000595">
    <property type="entry name" value="cNMP-bd_dom"/>
</dbReference>
<dbReference type="EMBL" id="CAWYQH010000002">
    <property type="protein sequence ID" value="CAK8673391.1"/>
    <property type="molecule type" value="Genomic_DNA"/>
</dbReference>